<proteinExistence type="predicted"/>
<gene>
    <name evidence="5" type="ORF">DSPE1174_LOCUS23036</name>
</gene>
<comment type="subunit">
    <text evidence="1">Homodimer.</text>
</comment>
<accession>A0A7S2GJA6</accession>
<dbReference type="GO" id="GO:0050385">
    <property type="term" value="F:ureidoglycolate lyase activity"/>
    <property type="evidence" value="ECO:0007669"/>
    <property type="project" value="UniProtKB-EC"/>
</dbReference>
<evidence type="ECO:0000256" key="3">
    <source>
        <dbReference type="ARBA" id="ARBA00023239"/>
    </source>
</evidence>
<reference evidence="5" key="1">
    <citation type="submission" date="2021-01" db="EMBL/GenBank/DDBJ databases">
        <authorList>
            <person name="Corre E."/>
            <person name="Pelletier E."/>
            <person name="Niang G."/>
            <person name="Scheremetjew M."/>
            <person name="Finn R."/>
            <person name="Kale V."/>
            <person name="Holt S."/>
            <person name="Cochrane G."/>
            <person name="Meng A."/>
            <person name="Brown T."/>
            <person name="Cohen L."/>
        </authorList>
    </citation>
    <scope>NUCLEOTIDE SEQUENCE</scope>
    <source>
        <strain evidence="5">CCMP1381</strain>
    </source>
</reference>
<dbReference type="GO" id="GO:0006144">
    <property type="term" value="P:purine nucleobase metabolic process"/>
    <property type="evidence" value="ECO:0007669"/>
    <property type="project" value="UniProtKB-KW"/>
</dbReference>
<comment type="catalytic activity">
    <reaction evidence="4">
        <text>(S)-ureidoglycolate = urea + glyoxylate</text>
        <dbReference type="Rhea" id="RHEA:11304"/>
        <dbReference type="ChEBI" id="CHEBI:16199"/>
        <dbReference type="ChEBI" id="CHEBI:36655"/>
        <dbReference type="ChEBI" id="CHEBI:57296"/>
        <dbReference type="EC" id="4.3.2.3"/>
    </reaction>
</comment>
<keyword evidence="2" id="KW-0659">Purine metabolism</keyword>
<dbReference type="InterPro" id="IPR007247">
    <property type="entry name" value="Ureidogly_lyase"/>
</dbReference>
<keyword evidence="3" id="KW-0456">Lyase</keyword>
<evidence type="ECO:0000256" key="1">
    <source>
        <dbReference type="ARBA" id="ARBA00011738"/>
    </source>
</evidence>
<dbReference type="SUPFAM" id="SSF51182">
    <property type="entry name" value="RmlC-like cupins"/>
    <property type="match status" value="1"/>
</dbReference>
<dbReference type="InterPro" id="IPR024060">
    <property type="entry name" value="Ureidoglycolate_lyase_dom_sf"/>
</dbReference>
<dbReference type="GO" id="GO:0004848">
    <property type="term" value="F:ureidoglycolate hydrolase activity"/>
    <property type="evidence" value="ECO:0007669"/>
    <property type="project" value="InterPro"/>
</dbReference>
<dbReference type="InterPro" id="IPR011051">
    <property type="entry name" value="RmlC_Cupin_sf"/>
</dbReference>
<dbReference type="Pfam" id="PF04115">
    <property type="entry name" value="Ureidogly_lyase"/>
    <property type="match status" value="1"/>
</dbReference>
<sequence length="267" mass="29562">MRLAKGCHLRVSRFSFFCGKKSRDAATAGISSFEFTPENFMNPDLPRGLRIQDVPIVPATDESLEGFGNVVHNPDDFTCEKGNFEIVPWPVSGWRSLDPHTGDEAGTVEGDFDVDWCGDFFYGKNLAIASVNNHYLDGLGAPPAEATHEEPGSGDGEFIYLWMSDYHPDGGQLFWPDRPIPFVVTLGPSVKGDEIEPSDMQAFAVSPGQGVYFHPGTWHNGVYVSKEYCPARFLTRQGRVHARVSCSWANEFQTLLRVPLNFTPTAP</sequence>
<dbReference type="EMBL" id="HBGS01044670">
    <property type="protein sequence ID" value="CAD9456544.1"/>
    <property type="molecule type" value="Transcribed_RNA"/>
</dbReference>
<evidence type="ECO:0000256" key="4">
    <source>
        <dbReference type="ARBA" id="ARBA00047684"/>
    </source>
</evidence>
<evidence type="ECO:0000256" key="2">
    <source>
        <dbReference type="ARBA" id="ARBA00022631"/>
    </source>
</evidence>
<organism evidence="5">
    <name type="scientific">Octactis speculum</name>
    <dbReference type="NCBI Taxonomy" id="3111310"/>
    <lineage>
        <taxon>Eukaryota</taxon>
        <taxon>Sar</taxon>
        <taxon>Stramenopiles</taxon>
        <taxon>Ochrophyta</taxon>
        <taxon>Dictyochophyceae</taxon>
        <taxon>Dictyochales</taxon>
        <taxon>Dictyochaceae</taxon>
        <taxon>Octactis</taxon>
    </lineage>
</organism>
<evidence type="ECO:0000313" key="5">
    <source>
        <dbReference type="EMBL" id="CAD9456544.1"/>
    </source>
</evidence>
<protein>
    <recommendedName>
        <fullName evidence="6">Ureidoglycolate hydrolase</fullName>
    </recommendedName>
</protein>
<dbReference type="Gene3D" id="2.60.120.480">
    <property type="entry name" value="Ureidoglycolate hydrolase"/>
    <property type="match status" value="1"/>
</dbReference>
<dbReference type="AlphaFoldDB" id="A0A7S2GJA6"/>
<evidence type="ECO:0008006" key="6">
    <source>
        <dbReference type="Google" id="ProtNLM"/>
    </source>
</evidence>
<dbReference type="GO" id="GO:0000256">
    <property type="term" value="P:allantoin catabolic process"/>
    <property type="evidence" value="ECO:0007669"/>
    <property type="project" value="InterPro"/>
</dbReference>
<name>A0A7S2GJA6_9STRA</name>